<proteinExistence type="predicted"/>
<feature type="compositionally biased region" description="Polar residues" evidence="1">
    <location>
        <begin position="1"/>
        <end position="18"/>
    </location>
</feature>
<protein>
    <submittedName>
        <fullName evidence="2">Uncharacterized protein</fullName>
    </submittedName>
</protein>
<feature type="region of interest" description="Disordered" evidence="1">
    <location>
        <begin position="118"/>
        <end position="170"/>
    </location>
</feature>
<feature type="compositionally biased region" description="Low complexity" evidence="1">
    <location>
        <begin position="79"/>
        <end position="97"/>
    </location>
</feature>
<gene>
    <name evidence="2" type="ORF">BT96DRAFT_698007</name>
</gene>
<keyword evidence="3" id="KW-1185">Reference proteome</keyword>
<feature type="region of interest" description="Disordered" evidence="1">
    <location>
        <begin position="1"/>
        <end position="23"/>
    </location>
</feature>
<sequence>METATGTDAVTGQTQQQGLGRIPVQRYSYGDEYDAKGIFSTASSIGRGLGAASPPPTSPTTLTQPKNWLARSPRNAAFSLPPLGLASSTSSTAGAGPSHPPSAFVASSSSLANAYATGWSERKTPTQKHISWGELPKPPSVKGGSRPGSRQGQLRNLVRVHHTFDHHEVQ</sequence>
<organism evidence="2 3">
    <name type="scientific">Gymnopus androsaceus JB14</name>
    <dbReference type="NCBI Taxonomy" id="1447944"/>
    <lineage>
        <taxon>Eukaryota</taxon>
        <taxon>Fungi</taxon>
        <taxon>Dikarya</taxon>
        <taxon>Basidiomycota</taxon>
        <taxon>Agaricomycotina</taxon>
        <taxon>Agaricomycetes</taxon>
        <taxon>Agaricomycetidae</taxon>
        <taxon>Agaricales</taxon>
        <taxon>Marasmiineae</taxon>
        <taxon>Omphalotaceae</taxon>
        <taxon>Gymnopus</taxon>
    </lineage>
</organism>
<accession>A0A6A4IIP2</accession>
<feature type="region of interest" description="Disordered" evidence="1">
    <location>
        <begin position="45"/>
        <end position="105"/>
    </location>
</feature>
<reference evidence="2" key="1">
    <citation type="journal article" date="2019" name="Environ. Microbiol.">
        <title>Fungal ecological strategies reflected in gene transcription - a case study of two litter decomposers.</title>
        <authorList>
            <person name="Barbi F."/>
            <person name="Kohler A."/>
            <person name="Barry K."/>
            <person name="Baskaran P."/>
            <person name="Daum C."/>
            <person name="Fauchery L."/>
            <person name="Ihrmark K."/>
            <person name="Kuo A."/>
            <person name="LaButti K."/>
            <person name="Lipzen A."/>
            <person name="Morin E."/>
            <person name="Grigoriev I.V."/>
            <person name="Henrissat B."/>
            <person name="Lindahl B."/>
            <person name="Martin F."/>
        </authorList>
    </citation>
    <scope>NUCLEOTIDE SEQUENCE</scope>
    <source>
        <strain evidence="2">JB14</strain>
    </source>
</reference>
<dbReference type="Proteomes" id="UP000799118">
    <property type="component" value="Unassembled WGS sequence"/>
</dbReference>
<dbReference type="EMBL" id="ML769391">
    <property type="protein sequence ID" value="KAE9408405.1"/>
    <property type="molecule type" value="Genomic_DNA"/>
</dbReference>
<evidence type="ECO:0000313" key="3">
    <source>
        <dbReference type="Proteomes" id="UP000799118"/>
    </source>
</evidence>
<evidence type="ECO:0000256" key="1">
    <source>
        <dbReference type="SAM" id="MobiDB-lite"/>
    </source>
</evidence>
<name>A0A6A4IIP2_9AGAR</name>
<dbReference type="AlphaFoldDB" id="A0A6A4IIP2"/>
<evidence type="ECO:0000313" key="2">
    <source>
        <dbReference type="EMBL" id="KAE9408405.1"/>
    </source>
</evidence>